<dbReference type="SUPFAM" id="SSF81383">
    <property type="entry name" value="F-box domain"/>
    <property type="match status" value="1"/>
</dbReference>
<dbReference type="InterPro" id="IPR025886">
    <property type="entry name" value="PP2-like"/>
</dbReference>
<evidence type="ECO:0000313" key="3">
    <source>
        <dbReference type="EMBL" id="GAV72486.1"/>
    </source>
</evidence>
<dbReference type="PANTHER" id="PTHR31960:SF18">
    <property type="entry name" value="F-BOX PROTEIN PP2-A14"/>
    <property type="match status" value="1"/>
</dbReference>
<dbReference type="CDD" id="cd22162">
    <property type="entry name" value="F-box_AtSKIP3-like"/>
    <property type="match status" value="1"/>
</dbReference>
<feature type="domain" description="F-box" evidence="2">
    <location>
        <begin position="98"/>
        <end position="144"/>
    </location>
</feature>
<reference evidence="4" key="1">
    <citation type="submission" date="2016-04" db="EMBL/GenBank/DDBJ databases">
        <title>Cephalotus genome sequencing.</title>
        <authorList>
            <person name="Fukushima K."/>
            <person name="Hasebe M."/>
            <person name="Fang X."/>
        </authorList>
    </citation>
    <scope>NUCLEOTIDE SEQUENCE [LARGE SCALE GENOMIC DNA]</scope>
    <source>
        <strain evidence="4">cv. St1</strain>
    </source>
</reference>
<evidence type="ECO:0000313" key="4">
    <source>
        <dbReference type="Proteomes" id="UP000187406"/>
    </source>
</evidence>
<feature type="transmembrane region" description="Helical" evidence="1">
    <location>
        <begin position="72"/>
        <end position="94"/>
    </location>
</feature>
<evidence type="ECO:0000256" key="1">
    <source>
        <dbReference type="SAM" id="Phobius"/>
    </source>
</evidence>
<name>A0A1Q3BWY4_CEPFO</name>
<accession>A0A1Q3BWY4</accession>
<protein>
    <submittedName>
        <fullName evidence="3">PP2 domain-containing protein</fullName>
    </submittedName>
</protein>
<evidence type="ECO:0000259" key="2">
    <source>
        <dbReference type="PROSITE" id="PS50181"/>
    </source>
</evidence>
<dbReference type="EMBL" id="BDDD01001009">
    <property type="protein sequence ID" value="GAV72486.1"/>
    <property type="molecule type" value="Genomic_DNA"/>
</dbReference>
<dbReference type="Pfam" id="PF00646">
    <property type="entry name" value="F-box"/>
    <property type="match status" value="1"/>
</dbReference>
<dbReference type="PROSITE" id="PS50181">
    <property type="entry name" value="FBOX"/>
    <property type="match status" value="1"/>
</dbReference>
<dbReference type="STRING" id="3775.A0A1Q3BWY4"/>
<dbReference type="Proteomes" id="UP000187406">
    <property type="component" value="Unassembled WGS sequence"/>
</dbReference>
<keyword evidence="1" id="KW-0812">Transmembrane</keyword>
<sequence length="361" mass="41605">MHSTHVVYFCFTPFSLTFLSLLNFLKPNNQQLYFSLLKHEENYETFFDLPSHFPSQLSPHSLCQTPSFLRGLYIYFNLLISFLLFMGTGVSSIGGATSTGLDDIPESCVSCILMHLDPPEICKMAGLNKTFHGASSADFLWESKLPSNYNYVVKKVIKENPQSLRKKEIYSRLSHPNLFDNGTKEVWLDKISGKICLSISSKALRITGIDDRRYWNHITTEESRFQSVAYLQQMWWFEVVGEIEFEFPQGTYSLCFRLHLGKVSKRFGRRVCNLEQVHGWDIKPVRFQLSTSNGHNAMCECYLREPGNWVLYHVGDFVVENPNVTTKIKFSMIQIDCTHTKGGLCVDSVFIFPSNFRERSK</sequence>
<keyword evidence="4" id="KW-1185">Reference proteome</keyword>
<dbReference type="InterPro" id="IPR001810">
    <property type="entry name" value="F-box_dom"/>
</dbReference>
<keyword evidence="1" id="KW-0472">Membrane</keyword>
<dbReference type="PANTHER" id="PTHR31960">
    <property type="entry name" value="F-BOX PROTEIN PP2-A15"/>
    <property type="match status" value="1"/>
</dbReference>
<dbReference type="Pfam" id="PF14299">
    <property type="entry name" value="PP2"/>
    <property type="match status" value="1"/>
</dbReference>
<feature type="transmembrane region" description="Helical" evidence="1">
    <location>
        <begin position="6"/>
        <end position="25"/>
    </location>
</feature>
<gene>
    <name evidence="3" type="ORF">CFOL_v3_15974</name>
</gene>
<dbReference type="OrthoDB" id="9970274at2759"/>
<comment type="caution">
    <text evidence="3">The sequence shown here is derived from an EMBL/GenBank/DDBJ whole genome shotgun (WGS) entry which is preliminary data.</text>
</comment>
<keyword evidence="1" id="KW-1133">Transmembrane helix</keyword>
<dbReference type="AlphaFoldDB" id="A0A1Q3BWY4"/>
<organism evidence="3 4">
    <name type="scientific">Cephalotus follicularis</name>
    <name type="common">Albany pitcher plant</name>
    <dbReference type="NCBI Taxonomy" id="3775"/>
    <lineage>
        <taxon>Eukaryota</taxon>
        <taxon>Viridiplantae</taxon>
        <taxon>Streptophyta</taxon>
        <taxon>Embryophyta</taxon>
        <taxon>Tracheophyta</taxon>
        <taxon>Spermatophyta</taxon>
        <taxon>Magnoliopsida</taxon>
        <taxon>eudicotyledons</taxon>
        <taxon>Gunneridae</taxon>
        <taxon>Pentapetalae</taxon>
        <taxon>rosids</taxon>
        <taxon>fabids</taxon>
        <taxon>Oxalidales</taxon>
        <taxon>Cephalotaceae</taxon>
        <taxon>Cephalotus</taxon>
    </lineage>
</organism>
<proteinExistence type="predicted"/>
<dbReference type="InterPro" id="IPR036047">
    <property type="entry name" value="F-box-like_dom_sf"/>
</dbReference>
<dbReference type="InParanoid" id="A0A1Q3BWY4"/>